<feature type="region of interest" description="Disordered" evidence="1">
    <location>
        <begin position="72"/>
        <end position="95"/>
    </location>
</feature>
<sequence length="95" mass="10401">MDGALLPSHIETCRCICCSSEQTQLDGLHINSPPVGDEKSSLRDGTKTVSRNEETIDVTNDDGGEVEFQIEPTIPLRDIKRDDSKSDGLAYPPKN</sequence>
<organism evidence="2 3">
    <name type="scientific">Botrytis hyacinthi</name>
    <dbReference type="NCBI Taxonomy" id="278943"/>
    <lineage>
        <taxon>Eukaryota</taxon>
        <taxon>Fungi</taxon>
        <taxon>Dikarya</taxon>
        <taxon>Ascomycota</taxon>
        <taxon>Pezizomycotina</taxon>
        <taxon>Leotiomycetes</taxon>
        <taxon>Helotiales</taxon>
        <taxon>Sclerotiniaceae</taxon>
        <taxon>Botrytis</taxon>
    </lineage>
</organism>
<name>A0A4Z1GFU6_9HELO</name>
<dbReference type="Proteomes" id="UP000297814">
    <property type="component" value="Unassembled WGS sequence"/>
</dbReference>
<protein>
    <submittedName>
        <fullName evidence="2">Uncharacterized protein</fullName>
    </submittedName>
</protein>
<comment type="caution">
    <text evidence="2">The sequence shown here is derived from an EMBL/GenBank/DDBJ whole genome shotgun (WGS) entry which is preliminary data.</text>
</comment>
<evidence type="ECO:0000313" key="3">
    <source>
        <dbReference type="Proteomes" id="UP000297814"/>
    </source>
</evidence>
<dbReference type="EMBL" id="PQXK01000203">
    <property type="protein sequence ID" value="TGO34302.1"/>
    <property type="molecule type" value="Genomic_DNA"/>
</dbReference>
<evidence type="ECO:0000313" key="2">
    <source>
        <dbReference type="EMBL" id="TGO34302.1"/>
    </source>
</evidence>
<feature type="compositionally biased region" description="Basic and acidic residues" evidence="1">
    <location>
        <begin position="77"/>
        <end position="86"/>
    </location>
</feature>
<accession>A0A4Z1GFU6</accession>
<keyword evidence="3" id="KW-1185">Reference proteome</keyword>
<feature type="region of interest" description="Disordered" evidence="1">
    <location>
        <begin position="29"/>
        <end position="49"/>
    </location>
</feature>
<gene>
    <name evidence="2" type="ORF">BHYA_0203g00070</name>
</gene>
<proteinExistence type="predicted"/>
<reference evidence="2 3" key="1">
    <citation type="submission" date="2017-12" db="EMBL/GenBank/DDBJ databases">
        <title>Comparative genomics of Botrytis spp.</title>
        <authorList>
            <person name="Valero-Jimenez C.A."/>
            <person name="Tapia P."/>
            <person name="Veloso J."/>
            <person name="Silva-Moreno E."/>
            <person name="Staats M."/>
            <person name="Valdes J.H."/>
            <person name="Van Kan J.A.L."/>
        </authorList>
    </citation>
    <scope>NUCLEOTIDE SEQUENCE [LARGE SCALE GENOMIC DNA]</scope>
    <source>
        <strain evidence="2 3">Bh0001</strain>
    </source>
</reference>
<feature type="compositionally biased region" description="Basic and acidic residues" evidence="1">
    <location>
        <begin position="36"/>
        <end position="49"/>
    </location>
</feature>
<evidence type="ECO:0000256" key="1">
    <source>
        <dbReference type="SAM" id="MobiDB-lite"/>
    </source>
</evidence>
<dbReference type="AlphaFoldDB" id="A0A4Z1GFU6"/>